<sequence length="1516" mass="172435">MNFSSLSSYHYKLCTFLRQQSTELDLGSNNASEGGGGDDAFYSFLTRNIFSDIPATRVVVNSGTNSLNSASSSSSSNDPSQPQQQEQHIQMALEETQKKTKAIFHLLKEHVHFNNNVDHNKNNNSNNKNNSNITKNVQYNDDNIRTIFQDLSSIPTTNDGDDNENIIILNLKIMLLIYRYCVNRVKLGKDIQFSFFEEFFNHIMHLDEWFGPNLTSLKDLLTFHLSLLSIDSNEWIIRSSRVQQMLSNWNLLLHSIRCPALQQPIPKQIPSSQQSNLSPHSQHHRIPSWKLLLMYLYTSLLTEILPWGVKYIHEFGQKPSKKERILRLIKKQKKNVMNESTYSAGTFQYAPFFQFLVLQYFVDMKMEHYTKQGNLLLNQSSLNGTNSHSDNPNSNNYHLLSWPRTILEDKLLKESLTFWAVFVSTMTSTAREEQQMTMDEAEENLNDETDDEIEMDLNEDDTTTTTSTIRSATTGITTTTTTLETSKKDPLQTHMTVQEIRTVKKYLSHILAEYLLKSLVQVLYELAEYECKPISQTNANTINTNGATNANTTTLFYFESPLRSLESIRAHAQTVISSLCNCFGLQLCNILLPMVNDDLAQIENYSKSGGNKSVVDDVNNSSSPYGPIFLELPVNTATTINTMNTTTTEHIPLTNHSVDDPYLHGGDHNNSSFHLQPHSHQQKQQHNKNFGKPIWIVRQKVLNTIGVLLRELLTTNIQYGSGVNGQLVDAQTIIFYVLVHFIQEYCELVLNEITSLPLPTSSSSSPPPYETILKQTATLVTFAFSKLFSSTQDSMEEGGGIVNNNNSSNNLAILQQFYELQLPPLEPPPQVPTLSNSSSSTTTTDRYRHERKAQKSATYLLHEFKPNVLKLLQTLIMDDDYSLRDSACISLCSYIADMSLMDMMMGSGHEPQQQDTHHHTDFILNIIHACEKHVQNFVRYSMLISAITDKLQNAISSTMMNPQFSQLILSSSSTTTPSLPYETNATLSTPTTSTNHSIATHSTTNFASLLSSKYSPHFNRLFKHLFEMICVNRVSFNNDSLDQTLNVQLSEEEQQQHELTLEKKRHSQFVVCLFDAFYDSLDFMKCDTDIELIETFLVYAKENILTLIKSNSGANSGNSGDVFSQQQQQQHYSLESQSSSQPSDEISAFSTCINAIIRNTDRQVLLKLFEKHNMFIFLTRLLRMCSNHSNLRVRDCAVHTIGNMSNADLFDKCPFDVIEERHEIIPQDADHDLLFDFVLPLLERESIVSQSFYQEATLEDDATLKKKIIVYHNAVWSLGRVILNIQRKGFSGNENSRKTSGNTNNSNVSQDKFMQFLERISPKLMNIIRLFANRDFFTTEDVIDDITGYLSNVCITISYISFSRIDLIAPYFPQFGDSFIEHVHADSNEDLDEEKMAMCVAIFRMTEEWLNHATSIGSDDDDGASTWNNGMMTTTTTSSATTSSDLDNFNNNSRINPHATSSWDEMNEFDIETFILLENLLTSPMFERICSNSYVYALALRVMEKARIYMTMTSRL</sequence>
<dbReference type="OrthoDB" id="10541989at2759"/>
<proteinExistence type="predicted"/>
<comment type="caution">
    <text evidence="2">The sequence shown here is derived from an EMBL/GenBank/DDBJ whole genome shotgun (WGS) entry which is preliminary data.</text>
</comment>
<dbReference type="RefSeq" id="XP_044558420.1">
    <property type="nucleotide sequence ID" value="XM_044710801.1"/>
</dbReference>
<feature type="compositionally biased region" description="Low complexity" evidence="1">
    <location>
        <begin position="64"/>
        <end position="80"/>
    </location>
</feature>
<reference evidence="2 3" key="1">
    <citation type="journal article" date="2019" name="Sci. Rep.">
        <title>Nanopore sequencing improves the draft genome of the human pathogenic amoeba Naegleria fowleri.</title>
        <authorList>
            <person name="Liechti N."/>
            <person name="Schurch N."/>
            <person name="Bruggmann R."/>
            <person name="Wittwer M."/>
        </authorList>
    </citation>
    <scope>NUCLEOTIDE SEQUENCE [LARGE SCALE GENOMIC DNA]</scope>
    <source>
        <strain evidence="2 3">ATCC 30894</strain>
    </source>
</reference>
<feature type="region of interest" description="Disordered" evidence="1">
    <location>
        <begin position="828"/>
        <end position="849"/>
    </location>
</feature>
<dbReference type="VEuPathDB" id="AmoebaDB:FDP41_007094"/>
<protein>
    <submittedName>
        <fullName evidence="2">Uncharacterized protein</fullName>
    </submittedName>
</protein>
<feature type="compositionally biased region" description="Low complexity" evidence="1">
    <location>
        <begin position="1433"/>
        <end position="1444"/>
    </location>
</feature>
<dbReference type="VEuPathDB" id="AmoebaDB:NF0076390"/>
<gene>
    <name evidence="2" type="ORF">FDP41_007094</name>
</gene>
<evidence type="ECO:0000256" key="1">
    <source>
        <dbReference type="SAM" id="MobiDB-lite"/>
    </source>
</evidence>
<dbReference type="PANTHER" id="PTHR16148">
    <property type="entry name" value="NF-KAPPA-B-REPRESSING FACTOR-RELATED"/>
    <property type="match status" value="1"/>
</dbReference>
<dbReference type="GeneID" id="68114312"/>
<feature type="region of interest" description="Disordered" evidence="1">
    <location>
        <begin position="115"/>
        <end position="135"/>
    </location>
</feature>
<feature type="compositionally biased region" description="Low complexity" evidence="1">
    <location>
        <begin position="832"/>
        <end position="844"/>
    </location>
</feature>
<dbReference type="EMBL" id="VFQX01000058">
    <property type="protein sequence ID" value="KAF0973707.1"/>
    <property type="molecule type" value="Genomic_DNA"/>
</dbReference>
<organism evidence="2 3">
    <name type="scientific">Naegleria fowleri</name>
    <name type="common">Brain eating amoeba</name>
    <dbReference type="NCBI Taxonomy" id="5763"/>
    <lineage>
        <taxon>Eukaryota</taxon>
        <taxon>Discoba</taxon>
        <taxon>Heterolobosea</taxon>
        <taxon>Tetramitia</taxon>
        <taxon>Eutetramitia</taxon>
        <taxon>Vahlkampfiidae</taxon>
        <taxon>Naegleria</taxon>
    </lineage>
</organism>
<evidence type="ECO:0000313" key="2">
    <source>
        <dbReference type="EMBL" id="KAF0973707.1"/>
    </source>
</evidence>
<feature type="region of interest" description="Disordered" evidence="1">
    <location>
        <begin position="1421"/>
        <end position="1445"/>
    </location>
</feature>
<feature type="region of interest" description="Disordered" evidence="1">
    <location>
        <begin position="64"/>
        <end position="89"/>
    </location>
</feature>
<dbReference type="VEuPathDB" id="AmoebaDB:NfTy_008750"/>
<dbReference type="OMA" id="DCAVHTI"/>
<dbReference type="PANTHER" id="PTHR16148:SF14">
    <property type="entry name" value="MYND-TYPE DOMAIN-CONTAINING PROTEIN"/>
    <property type="match status" value="1"/>
</dbReference>
<accession>A0A6A5B8H4</accession>
<name>A0A6A5B8H4_NAEFO</name>
<dbReference type="Proteomes" id="UP000444721">
    <property type="component" value="Unassembled WGS sequence"/>
</dbReference>
<keyword evidence="3" id="KW-1185">Reference proteome</keyword>
<evidence type="ECO:0000313" key="3">
    <source>
        <dbReference type="Proteomes" id="UP000444721"/>
    </source>
</evidence>